<dbReference type="Pfam" id="PF13276">
    <property type="entry name" value="HTH_21"/>
    <property type="match status" value="1"/>
</dbReference>
<reference evidence="3" key="1">
    <citation type="journal article" date="2019" name="Int. J. Syst. Evol. Microbiol.">
        <title>The Global Catalogue of Microorganisms (GCM) 10K type strain sequencing project: providing services to taxonomists for standard genome sequencing and annotation.</title>
        <authorList>
            <consortium name="The Broad Institute Genomics Platform"/>
            <consortium name="The Broad Institute Genome Sequencing Center for Infectious Disease"/>
            <person name="Wu L."/>
            <person name="Ma J."/>
        </authorList>
    </citation>
    <scope>NUCLEOTIDE SEQUENCE [LARGE SCALE GENOMIC DNA]</scope>
    <source>
        <strain evidence="3">KCTC 42107</strain>
    </source>
</reference>
<evidence type="ECO:0000259" key="1">
    <source>
        <dbReference type="PROSITE" id="PS50994"/>
    </source>
</evidence>
<dbReference type="NCBIfam" id="NF033516">
    <property type="entry name" value="transpos_IS3"/>
    <property type="match status" value="1"/>
</dbReference>
<dbReference type="SUPFAM" id="SSF53098">
    <property type="entry name" value="Ribonuclease H-like"/>
    <property type="match status" value="1"/>
</dbReference>
<dbReference type="PROSITE" id="PS50994">
    <property type="entry name" value="INTEGRASE"/>
    <property type="match status" value="1"/>
</dbReference>
<dbReference type="InterPro" id="IPR050900">
    <property type="entry name" value="Transposase_IS3/IS150/IS904"/>
</dbReference>
<dbReference type="RefSeq" id="WP_379821588.1">
    <property type="nucleotide sequence ID" value="NZ_JBHUMD010000026.1"/>
</dbReference>
<organism evidence="2 3">
    <name type="scientific">Flavobacterium suzhouense</name>
    <dbReference type="NCBI Taxonomy" id="1529638"/>
    <lineage>
        <taxon>Bacteria</taxon>
        <taxon>Pseudomonadati</taxon>
        <taxon>Bacteroidota</taxon>
        <taxon>Flavobacteriia</taxon>
        <taxon>Flavobacteriales</taxon>
        <taxon>Flavobacteriaceae</taxon>
        <taxon>Flavobacterium</taxon>
    </lineage>
</organism>
<dbReference type="PANTHER" id="PTHR46889:SF4">
    <property type="entry name" value="TRANSPOSASE INSO FOR INSERTION SEQUENCE ELEMENT IS911B-RELATED"/>
    <property type="match status" value="1"/>
</dbReference>
<proteinExistence type="predicted"/>
<evidence type="ECO:0000313" key="2">
    <source>
        <dbReference type="EMBL" id="MFD2602570.1"/>
    </source>
</evidence>
<dbReference type="Pfam" id="PF00665">
    <property type="entry name" value="rve"/>
    <property type="match status" value="1"/>
</dbReference>
<dbReference type="EMBL" id="JBHUMD010000026">
    <property type="protein sequence ID" value="MFD2602570.1"/>
    <property type="molecule type" value="Genomic_DNA"/>
</dbReference>
<sequence length="220" mass="26030">MKKGLAHLLQKRWKVYGFIASYKNLYPTEWMCKVFKVSTSSFYRWYTAGKSKRALEHSLFTDLIKKEFELNKQRYGSTRIAEHLKRKGYCISRRRVAKIMKTNHWVSKHKRKFKATTDSNHNYTVCRNLLNRNFTPSRLNAACVSDITYIQTHQGWLYLTTIINLFDRQVIGWSLSTSLHTKQTIIPAWKIAVSKRNINMNLIFHLDRGIQYASKAFRTL</sequence>
<accession>A0ABW5NUN6</accession>
<dbReference type="InterPro" id="IPR048020">
    <property type="entry name" value="Transpos_IS3"/>
</dbReference>
<name>A0ABW5NUN6_9FLAO</name>
<comment type="caution">
    <text evidence="2">The sequence shown here is derived from an EMBL/GenBank/DDBJ whole genome shotgun (WGS) entry which is preliminary data.</text>
</comment>
<evidence type="ECO:0000313" key="3">
    <source>
        <dbReference type="Proteomes" id="UP001597480"/>
    </source>
</evidence>
<gene>
    <name evidence="2" type="ORF">ACFSR3_10925</name>
</gene>
<dbReference type="InterPro" id="IPR025948">
    <property type="entry name" value="HTH-like_dom"/>
</dbReference>
<dbReference type="Gene3D" id="3.30.420.10">
    <property type="entry name" value="Ribonuclease H-like superfamily/Ribonuclease H"/>
    <property type="match status" value="1"/>
</dbReference>
<dbReference type="InterPro" id="IPR036397">
    <property type="entry name" value="RNaseH_sf"/>
</dbReference>
<dbReference type="InterPro" id="IPR012337">
    <property type="entry name" value="RNaseH-like_sf"/>
</dbReference>
<feature type="domain" description="Integrase catalytic" evidence="1">
    <location>
        <begin position="132"/>
        <end position="220"/>
    </location>
</feature>
<dbReference type="InterPro" id="IPR001584">
    <property type="entry name" value="Integrase_cat-core"/>
</dbReference>
<keyword evidence="3" id="KW-1185">Reference proteome</keyword>
<protein>
    <submittedName>
        <fullName evidence="2">IS3 family transposase</fullName>
    </submittedName>
</protein>
<dbReference type="PANTHER" id="PTHR46889">
    <property type="entry name" value="TRANSPOSASE INSF FOR INSERTION SEQUENCE IS3B-RELATED"/>
    <property type="match status" value="1"/>
</dbReference>
<dbReference type="Proteomes" id="UP001597480">
    <property type="component" value="Unassembled WGS sequence"/>
</dbReference>